<keyword evidence="1" id="KW-0732">Signal</keyword>
<name>A0ABS1DSN6_RUBGE</name>
<dbReference type="InterPro" id="IPR014263">
    <property type="entry name" value="Methanolan_biosynth_EpsI"/>
</dbReference>
<organism evidence="3 4">
    <name type="scientific">Rubrivivax gelatinosus</name>
    <name type="common">Rhodocyclus gelatinosus</name>
    <name type="synonym">Rhodopseudomonas gelatinosa</name>
    <dbReference type="NCBI Taxonomy" id="28068"/>
    <lineage>
        <taxon>Bacteria</taxon>
        <taxon>Pseudomonadati</taxon>
        <taxon>Pseudomonadota</taxon>
        <taxon>Betaproteobacteria</taxon>
        <taxon>Burkholderiales</taxon>
        <taxon>Sphaerotilaceae</taxon>
        <taxon>Rubrivivax</taxon>
    </lineage>
</organism>
<proteinExistence type="predicted"/>
<comment type="caution">
    <text evidence="3">The sequence shown here is derived from an EMBL/GenBank/DDBJ whole genome shotgun (WGS) entry which is preliminary data.</text>
</comment>
<dbReference type="NCBIfam" id="NF045609">
    <property type="entry name" value="EpsI_type_B"/>
    <property type="match status" value="1"/>
</dbReference>
<reference evidence="3" key="2">
    <citation type="journal article" date="2020" name="Microorganisms">
        <title>Osmotic Adaptation and Compatible Solute Biosynthesis of Phototrophic Bacteria as Revealed from Genome Analyses.</title>
        <authorList>
            <person name="Imhoff J.F."/>
            <person name="Rahn T."/>
            <person name="Kunzel S."/>
            <person name="Keller A."/>
            <person name="Neulinger S.C."/>
        </authorList>
    </citation>
    <scope>NUCLEOTIDE SEQUENCE</scope>
    <source>
        <strain evidence="3">IM 151</strain>
    </source>
</reference>
<evidence type="ECO:0000256" key="1">
    <source>
        <dbReference type="SAM" id="SignalP"/>
    </source>
</evidence>
<gene>
    <name evidence="3" type="primary">epsI</name>
    <name evidence="3" type="ORF">CKO43_06825</name>
</gene>
<dbReference type="Proteomes" id="UP001041814">
    <property type="component" value="Unassembled WGS sequence"/>
</dbReference>
<dbReference type="InterPro" id="IPR054653">
    <property type="entry name" value="EpsI_type_B_pred"/>
</dbReference>
<sequence>MKRRALLFAGLCAGAAASALALRPRQRASLELMPVHLEQQVPQAFSGWTIDPAVVPVLPDPSLRATLERTYSQVLARTYVDREGRRLMLSIAYGEDQATDATAVHRPEFCYSAQGFAVRTLGEDRLALAQHAIKVRRLVARLGPRMEPITYWVTMNDRTILPGVERKLSQIRLGLSGLIPDGMLVRSSTVGLEVPASFRLQDSFLTAMEQAMPAPVGARYFGHA</sequence>
<dbReference type="EMBL" id="NRRU01000019">
    <property type="protein sequence ID" value="MBK1712493.1"/>
    <property type="molecule type" value="Genomic_DNA"/>
</dbReference>
<keyword evidence="4" id="KW-1185">Reference proteome</keyword>
<feature type="chain" id="PRO_5046698674" evidence="1">
    <location>
        <begin position="22"/>
        <end position="224"/>
    </location>
</feature>
<reference evidence="3" key="1">
    <citation type="submission" date="2017-08" db="EMBL/GenBank/DDBJ databases">
        <authorList>
            <person name="Imhoff J.F."/>
            <person name="Rahn T."/>
            <person name="Kuenzel S."/>
            <person name="Neulinger S.C."/>
        </authorList>
    </citation>
    <scope>NUCLEOTIDE SEQUENCE</scope>
    <source>
        <strain evidence="3">IM 151</strain>
    </source>
</reference>
<protein>
    <submittedName>
        <fullName evidence="3">EpsI family protein</fullName>
    </submittedName>
</protein>
<feature type="domain" description="Methanolan biosynthesis EpsI" evidence="2">
    <location>
        <begin position="7"/>
        <end position="213"/>
    </location>
</feature>
<evidence type="ECO:0000313" key="4">
    <source>
        <dbReference type="Proteomes" id="UP001041814"/>
    </source>
</evidence>
<evidence type="ECO:0000259" key="2">
    <source>
        <dbReference type="Pfam" id="PF11984"/>
    </source>
</evidence>
<accession>A0ABS1DSN6</accession>
<feature type="signal peptide" evidence="1">
    <location>
        <begin position="1"/>
        <end position="21"/>
    </location>
</feature>
<dbReference type="NCBIfam" id="TIGR02914">
    <property type="entry name" value="EpsI_fam"/>
    <property type="match status" value="1"/>
</dbReference>
<evidence type="ECO:0000313" key="3">
    <source>
        <dbReference type="EMBL" id="MBK1712493.1"/>
    </source>
</evidence>
<dbReference type="Pfam" id="PF11984">
    <property type="entry name" value="DUF3485"/>
    <property type="match status" value="1"/>
</dbReference>
<dbReference type="RefSeq" id="WP_200231756.1">
    <property type="nucleotide sequence ID" value="NZ_NRRT01000085.1"/>
</dbReference>